<dbReference type="InterPro" id="IPR050698">
    <property type="entry name" value="MBL"/>
</dbReference>
<organism evidence="4 5">
    <name type="scientific">Flaviaesturariibacter flavus</name>
    <dbReference type="NCBI Taxonomy" id="2502780"/>
    <lineage>
        <taxon>Bacteria</taxon>
        <taxon>Pseudomonadati</taxon>
        <taxon>Bacteroidota</taxon>
        <taxon>Chitinophagia</taxon>
        <taxon>Chitinophagales</taxon>
        <taxon>Chitinophagaceae</taxon>
        <taxon>Flaviaestuariibacter</taxon>
    </lineage>
</organism>
<dbReference type="GO" id="GO:0016787">
    <property type="term" value="F:hydrolase activity"/>
    <property type="evidence" value="ECO:0007669"/>
    <property type="project" value="UniProtKB-KW"/>
</dbReference>
<evidence type="ECO:0000256" key="1">
    <source>
        <dbReference type="ARBA" id="ARBA00022801"/>
    </source>
</evidence>
<dbReference type="PANTHER" id="PTHR11203:SF37">
    <property type="entry name" value="INTEGRATOR COMPLEX SUBUNIT 11"/>
    <property type="match status" value="1"/>
</dbReference>
<dbReference type="SMART" id="SM00849">
    <property type="entry name" value="Lactamase_B"/>
    <property type="match status" value="1"/>
</dbReference>
<dbReference type="Proteomes" id="UP000295334">
    <property type="component" value="Unassembled WGS sequence"/>
</dbReference>
<dbReference type="Pfam" id="PF07521">
    <property type="entry name" value="RMMBL"/>
    <property type="match status" value="1"/>
</dbReference>
<evidence type="ECO:0000259" key="3">
    <source>
        <dbReference type="SMART" id="SM01027"/>
    </source>
</evidence>
<dbReference type="RefSeq" id="WP_131446939.1">
    <property type="nucleotide sequence ID" value="NZ_SJZI01000004.1"/>
</dbReference>
<dbReference type="PANTHER" id="PTHR11203">
    <property type="entry name" value="CLEAVAGE AND POLYADENYLATION SPECIFICITY FACTOR FAMILY MEMBER"/>
    <property type="match status" value="1"/>
</dbReference>
<feature type="domain" description="Metallo-beta-lactamase" evidence="2">
    <location>
        <begin position="13"/>
        <end position="227"/>
    </location>
</feature>
<evidence type="ECO:0000313" key="5">
    <source>
        <dbReference type="Proteomes" id="UP000295334"/>
    </source>
</evidence>
<dbReference type="SUPFAM" id="SSF56281">
    <property type="entry name" value="Metallo-hydrolase/oxidoreductase"/>
    <property type="match status" value="1"/>
</dbReference>
<evidence type="ECO:0000259" key="2">
    <source>
        <dbReference type="SMART" id="SM00849"/>
    </source>
</evidence>
<dbReference type="InterPro" id="IPR001279">
    <property type="entry name" value="Metallo-B-lactamas"/>
</dbReference>
<sequence length="466" mass="52246">MKIAFHGAARTVTGSKHLLTLSSGKKILLDCGLFQGMGRDTDALNRTWGFDPASVDALILSHAHIDHSGLIPKLVKEGFAGRVFCTDATAALAQLLLEDSANIQENDARAHNKSSKVQGKPLQEPLYTMDDARACFDRFEERSYDDWFPVMEGVECLFTDAGHILGSACVHLRIREKGRTYRLSFSGDLGRYRDVILRSPAPFDQADCILLESTYGDKLHENVATSTDQLLHWIRHTCLEKGGKLIVPAFSLGRTQEILYALNHLELEGRLPAVDFFVDSPLSTDITRVIKQFPQYFNKTIQKVMQTDDDPFHFRGLHFVKTVEESKALNYRDSPCVIISASGMAEAGRVKHHISNTIENTHNTILMTGYCEPNSLGGRLMAGEKEVGIYGVRHEVHAEVASIRSMSAHGDYEDLSQWLSGQDPRAVEKLFLVHGEYEVQQEFKRRLVAKGFRDVEIPARHYEMGL</sequence>
<keyword evidence="5" id="KW-1185">Reference proteome</keyword>
<dbReference type="Pfam" id="PF00753">
    <property type="entry name" value="Lactamase_B"/>
    <property type="match status" value="1"/>
</dbReference>
<dbReference type="Pfam" id="PF10996">
    <property type="entry name" value="Beta-Casp"/>
    <property type="match status" value="1"/>
</dbReference>
<dbReference type="Gene3D" id="3.60.15.10">
    <property type="entry name" value="Ribonuclease Z/Hydroxyacylglutathione hydrolase-like"/>
    <property type="match status" value="1"/>
</dbReference>
<gene>
    <name evidence="4" type="ORF">EPD60_03600</name>
</gene>
<dbReference type="InterPro" id="IPR011108">
    <property type="entry name" value="RMMBL"/>
</dbReference>
<name>A0A4R1BMM3_9BACT</name>
<dbReference type="InterPro" id="IPR022712">
    <property type="entry name" value="Beta_Casp"/>
</dbReference>
<dbReference type="OrthoDB" id="9803916at2"/>
<dbReference type="EMBL" id="SJZI01000004">
    <property type="protein sequence ID" value="TCJ18597.1"/>
    <property type="molecule type" value="Genomic_DNA"/>
</dbReference>
<dbReference type="InterPro" id="IPR036866">
    <property type="entry name" value="RibonucZ/Hydroxyglut_hydro"/>
</dbReference>
<keyword evidence="1 4" id="KW-0378">Hydrolase</keyword>
<dbReference type="AlphaFoldDB" id="A0A4R1BMM3"/>
<proteinExistence type="predicted"/>
<dbReference type="CDD" id="cd16295">
    <property type="entry name" value="TTHA0252-CPSF-like_MBL-fold"/>
    <property type="match status" value="1"/>
</dbReference>
<evidence type="ECO:0000313" key="4">
    <source>
        <dbReference type="EMBL" id="TCJ18597.1"/>
    </source>
</evidence>
<accession>A0A4R1BMM3</accession>
<dbReference type="Gene3D" id="3.40.50.10890">
    <property type="match status" value="1"/>
</dbReference>
<protein>
    <submittedName>
        <fullName evidence="4">MBL fold metallo-hydrolase</fullName>
    </submittedName>
</protein>
<dbReference type="SMART" id="SM01027">
    <property type="entry name" value="Beta-Casp"/>
    <property type="match status" value="1"/>
</dbReference>
<dbReference type="GO" id="GO:0004521">
    <property type="term" value="F:RNA endonuclease activity"/>
    <property type="evidence" value="ECO:0007669"/>
    <property type="project" value="TreeGrafter"/>
</dbReference>
<comment type="caution">
    <text evidence="4">The sequence shown here is derived from an EMBL/GenBank/DDBJ whole genome shotgun (WGS) entry which is preliminary data.</text>
</comment>
<reference evidence="4 5" key="1">
    <citation type="submission" date="2019-03" db="EMBL/GenBank/DDBJ databases">
        <authorList>
            <person name="Kim M.K.M."/>
        </authorList>
    </citation>
    <scope>NUCLEOTIDE SEQUENCE [LARGE SCALE GENOMIC DNA]</scope>
    <source>
        <strain evidence="4 5">17J68-12</strain>
    </source>
</reference>
<feature type="domain" description="Beta-Casp" evidence="3">
    <location>
        <begin position="255"/>
        <end position="380"/>
    </location>
</feature>